<sequence length="280" mass="31560">MGFFPQLIAWINIPANFFGDFLLAPVFALPGWLSNTIISAVTGVILLITFKYTSNQAALGRIRDGINANILVLWLFKDSLLVTLKSLGRIFKGAFVSLVHSIRPILVIIIPVCLLLGQMGLWYQYRPLKPGEHAVITMKLSGDEYSAWPELGIDPMPAAEIETGPVRVSSKREVYWDIKVNRNGYQRIMFKVDDQRIEKELAVGDGIMRVSARRPGWDWSDILMYPLEKPFAPDSLVQSISIGYPARVSLTSGADWWIVYFFVISLVVALIFKPVFKVRI</sequence>
<keyword evidence="1" id="KW-0472">Membrane</keyword>
<reference evidence="2" key="1">
    <citation type="submission" date="2018-01" db="EMBL/GenBank/DDBJ databases">
        <authorList>
            <person name="Regsiter A."/>
            <person name="William W."/>
        </authorList>
    </citation>
    <scope>NUCLEOTIDE SEQUENCE</scope>
    <source>
        <strain evidence="2">TRIP AH-1</strain>
    </source>
</reference>
<feature type="transmembrane region" description="Helical" evidence="1">
    <location>
        <begin position="257"/>
        <end position="276"/>
    </location>
</feature>
<evidence type="ECO:0000313" key="2">
    <source>
        <dbReference type="EMBL" id="SPD73130.1"/>
    </source>
</evidence>
<feature type="transmembrane region" description="Helical" evidence="1">
    <location>
        <begin position="32"/>
        <end position="53"/>
    </location>
</feature>
<proteinExistence type="predicted"/>
<name>A0A445MUH6_9BACT</name>
<keyword evidence="1" id="KW-0812">Transmembrane</keyword>
<accession>A0A445MUH6</accession>
<feature type="transmembrane region" description="Helical" evidence="1">
    <location>
        <begin position="105"/>
        <end position="125"/>
    </location>
</feature>
<evidence type="ECO:0000256" key="1">
    <source>
        <dbReference type="SAM" id="Phobius"/>
    </source>
</evidence>
<gene>
    <name evidence="2" type="ORF">PITCH_A1700006</name>
</gene>
<organism evidence="2">
    <name type="scientific">uncultured Desulfobacterium sp</name>
    <dbReference type="NCBI Taxonomy" id="201089"/>
    <lineage>
        <taxon>Bacteria</taxon>
        <taxon>Pseudomonadati</taxon>
        <taxon>Thermodesulfobacteriota</taxon>
        <taxon>Desulfobacteria</taxon>
        <taxon>Desulfobacterales</taxon>
        <taxon>Desulfobacteriaceae</taxon>
        <taxon>Desulfobacterium</taxon>
        <taxon>environmental samples</taxon>
    </lineage>
</organism>
<protein>
    <submittedName>
        <fullName evidence="2">Uncharacterized protein</fullName>
    </submittedName>
</protein>
<dbReference type="EMBL" id="OJIN01000080">
    <property type="protein sequence ID" value="SPD73130.1"/>
    <property type="molecule type" value="Genomic_DNA"/>
</dbReference>
<keyword evidence="1" id="KW-1133">Transmembrane helix</keyword>
<dbReference type="AlphaFoldDB" id="A0A445MUH6"/>